<name>A0AAV7PL95_PLEWA</name>
<keyword evidence="3" id="KW-1185">Reference proteome</keyword>
<feature type="region of interest" description="Disordered" evidence="1">
    <location>
        <begin position="40"/>
        <end position="67"/>
    </location>
</feature>
<reference evidence="2" key="1">
    <citation type="journal article" date="2022" name="bioRxiv">
        <title>Sequencing and chromosome-scale assembly of the giantPleurodeles waltlgenome.</title>
        <authorList>
            <person name="Brown T."/>
            <person name="Elewa A."/>
            <person name="Iarovenko S."/>
            <person name="Subramanian E."/>
            <person name="Araus A.J."/>
            <person name="Petzold A."/>
            <person name="Susuki M."/>
            <person name="Suzuki K.-i.T."/>
            <person name="Hayashi T."/>
            <person name="Toyoda A."/>
            <person name="Oliveira C."/>
            <person name="Osipova E."/>
            <person name="Leigh N.D."/>
            <person name="Simon A."/>
            <person name="Yun M.H."/>
        </authorList>
    </citation>
    <scope>NUCLEOTIDE SEQUENCE</scope>
    <source>
        <strain evidence="2">20211129_DDA</strain>
        <tissue evidence="2">Liver</tissue>
    </source>
</reference>
<protein>
    <submittedName>
        <fullName evidence="2">Uncharacterized protein</fullName>
    </submittedName>
</protein>
<dbReference type="Proteomes" id="UP001066276">
    <property type="component" value="Chromosome 7"/>
</dbReference>
<accession>A0AAV7PL95</accession>
<sequence>MPDQSEHVAAEQWRQRLFRAELRSVYLMPAPTVVAVGQMPGWLGSTEEPTNSEQDESENRPSEQINNMASTDAKMLLIYGTVRELQIETRVESRRARMATKKLQATVRKIAKFCVEIEEKLNTVENRTLVVEVEVETVKEQVETQGGQLTDIMWKLEDFENWQRRKNLRFLGIEGGAGEMILEHS</sequence>
<evidence type="ECO:0000313" key="3">
    <source>
        <dbReference type="Proteomes" id="UP001066276"/>
    </source>
</evidence>
<dbReference type="EMBL" id="JANPWB010000011">
    <property type="protein sequence ID" value="KAJ1127855.1"/>
    <property type="molecule type" value="Genomic_DNA"/>
</dbReference>
<comment type="caution">
    <text evidence="2">The sequence shown here is derived from an EMBL/GenBank/DDBJ whole genome shotgun (WGS) entry which is preliminary data.</text>
</comment>
<evidence type="ECO:0000256" key="1">
    <source>
        <dbReference type="SAM" id="MobiDB-lite"/>
    </source>
</evidence>
<evidence type="ECO:0000313" key="2">
    <source>
        <dbReference type="EMBL" id="KAJ1127855.1"/>
    </source>
</evidence>
<organism evidence="2 3">
    <name type="scientific">Pleurodeles waltl</name>
    <name type="common">Iberian ribbed newt</name>
    <dbReference type="NCBI Taxonomy" id="8319"/>
    <lineage>
        <taxon>Eukaryota</taxon>
        <taxon>Metazoa</taxon>
        <taxon>Chordata</taxon>
        <taxon>Craniata</taxon>
        <taxon>Vertebrata</taxon>
        <taxon>Euteleostomi</taxon>
        <taxon>Amphibia</taxon>
        <taxon>Batrachia</taxon>
        <taxon>Caudata</taxon>
        <taxon>Salamandroidea</taxon>
        <taxon>Salamandridae</taxon>
        <taxon>Pleurodelinae</taxon>
        <taxon>Pleurodeles</taxon>
    </lineage>
</organism>
<proteinExistence type="predicted"/>
<gene>
    <name evidence="2" type="ORF">NDU88_006248</name>
</gene>
<dbReference type="AlphaFoldDB" id="A0AAV7PL95"/>